<dbReference type="CDD" id="cd02042">
    <property type="entry name" value="ParAB_family"/>
    <property type="match status" value="1"/>
</dbReference>
<dbReference type="Proteomes" id="UP000029538">
    <property type="component" value="Unassembled WGS sequence"/>
</dbReference>
<dbReference type="AlphaFoldDB" id="A0A096AQJ0"/>
<dbReference type="PANTHER" id="PTHR13696">
    <property type="entry name" value="P-LOOP CONTAINING NUCLEOSIDE TRIPHOSPHATE HYDROLASE"/>
    <property type="match status" value="1"/>
</dbReference>
<evidence type="ECO:0000313" key="3">
    <source>
        <dbReference type="Proteomes" id="UP000029538"/>
    </source>
</evidence>
<evidence type="ECO:0000313" key="2">
    <source>
        <dbReference type="EMBL" id="KGF48981.1"/>
    </source>
</evidence>
<dbReference type="SUPFAM" id="SSF52540">
    <property type="entry name" value="P-loop containing nucleoside triphosphate hydrolases"/>
    <property type="match status" value="1"/>
</dbReference>
<dbReference type="PANTHER" id="PTHR13696:SF52">
    <property type="entry name" value="PARA FAMILY PROTEIN CT_582"/>
    <property type="match status" value="1"/>
</dbReference>
<name>A0A096AQJ0_9BACT</name>
<dbReference type="RefSeq" id="WP_023058466.1">
    <property type="nucleotide sequence ID" value="NZ_JRNR01000065.1"/>
</dbReference>
<feature type="domain" description="CobQ/CobB/MinD/ParA nucleotide binding" evidence="1">
    <location>
        <begin position="8"/>
        <end position="214"/>
    </location>
</feature>
<dbReference type="Gene3D" id="3.40.50.300">
    <property type="entry name" value="P-loop containing nucleotide triphosphate hydrolases"/>
    <property type="match status" value="1"/>
</dbReference>
<protein>
    <submittedName>
        <fullName evidence="2">Conjugal transfer protein TraA</fullName>
    </submittedName>
</protein>
<gene>
    <name evidence="2" type="ORF">HMPREF0654_06980</name>
</gene>
<evidence type="ECO:0000259" key="1">
    <source>
        <dbReference type="Pfam" id="PF01656"/>
    </source>
</evidence>
<organism evidence="2 3">
    <name type="scientific">Prevotella disiens DNF00882</name>
    <dbReference type="NCBI Taxonomy" id="1401075"/>
    <lineage>
        <taxon>Bacteria</taxon>
        <taxon>Pseudomonadati</taxon>
        <taxon>Bacteroidota</taxon>
        <taxon>Bacteroidia</taxon>
        <taxon>Bacteroidales</taxon>
        <taxon>Prevotellaceae</taxon>
        <taxon>Prevotella</taxon>
    </lineage>
</organism>
<accession>A0A096AQJ0</accession>
<dbReference type="InterPro" id="IPR027417">
    <property type="entry name" value="P-loop_NTPase"/>
</dbReference>
<proteinExistence type="predicted"/>
<sequence length="260" mass="28869">MKKKPVFIAFSTQKGGVGKTTFTVLAASYLHYVCGYNLIVVDCDYPQFSINAMRQRDAQGLERNPSLQELAVAQFSGGSKSTYTILCSTADTAVETVREYLETNEADTDFVFFDLPGTINNDGVVNTLSGMDYIFTPISADRISLESTLSFASVIKTGITDNPQTENKGIYLFWNMVDGREKTPLYALYETVIAELGLPLLPTAVPNTTRYKKEATDNGATLFRSTIFPPSRTLLRGSKLKELVEDILNIIRTEDYGREE</sequence>
<dbReference type="GeneID" id="97998171"/>
<dbReference type="InterPro" id="IPR002586">
    <property type="entry name" value="CobQ/CobB/MinD/ParA_Nub-bd_dom"/>
</dbReference>
<dbReference type="EMBL" id="JRNR01000065">
    <property type="protein sequence ID" value="KGF48981.1"/>
    <property type="molecule type" value="Genomic_DNA"/>
</dbReference>
<reference evidence="2 3" key="1">
    <citation type="submission" date="2014-07" db="EMBL/GenBank/DDBJ databases">
        <authorList>
            <person name="McCorrison J."/>
            <person name="Sanka R."/>
            <person name="Torralba M."/>
            <person name="Gillis M."/>
            <person name="Haft D.H."/>
            <person name="Methe B."/>
            <person name="Sutton G."/>
            <person name="Nelson K.E."/>
        </authorList>
    </citation>
    <scope>NUCLEOTIDE SEQUENCE [LARGE SCALE GENOMIC DNA]</scope>
    <source>
        <strain evidence="2 3">DNF00882</strain>
    </source>
</reference>
<comment type="caution">
    <text evidence="2">The sequence shown here is derived from an EMBL/GenBank/DDBJ whole genome shotgun (WGS) entry which is preliminary data.</text>
</comment>
<dbReference type="Pfam" id="PF01656">
    <property type="entry name" value="CbiA"/>
    <property type="match status" value="1"/>
</dbReference>
<dbReference type="InterPro" id="IPR050678">
    <property type="entry name" value="DNA_Partitioning_ATPase"/>
</dbReference>